<dbReference type="EC" id="1.14.13.22" evidence="8"/>
<gene>
    <name evidence="8" type="ORF">GGQ98_002213</name>
</gene>
<dbReference type="AlphaFoldDB" id="A0A7W7F7G4"/>
<protein>
    <submittedName>
        <fullName evidence="8">Cyclohexanone monooxygenase</fullName>
        <ecNumber evidence="8">1.14.13.22</ecNumber>
    </submittedName>
</protein>
<comment type="cofactor">
    <cofactor evidence="1">
        <name>FAD</name>
        <dbReference type="ChEBI" id="CHEBI:57692"/>
    </cofactor>
</comment>
<keyword evidence="6 8" id="KW-0560">Oxidoreductase</keyword>
<dbReference type="Proteomes" id="UP000566324">
    <property type="component" value="Unassembled WGS sequence"/>
</dbReference>
<keyword evidence="5" id="KW-0521">NADP</keyword>
<comment type="similarity">
    <text evidence="2">Belongs to the FAD-binding monooxygenase family.</text>
</comment>
<dbReference type="PANTHER" id="PTHR43098">
    <property type="entry name" value="L-ORNITHINE N(5)-MONOOXYGENASE-RELATED"/>
    <property type="match status" value="1"/>
</dbReference>
<sequence>MSASGSTVIDPQKLKEKYAEERDKRLNSAAGRKYALAKDHESSLTEDLWRKRQNDRAPRNEEIDVLVVGGGMSGIMTATRLIQNGVTDLRLIERGAEFGGTWYWNQYPGAACDSESHIYLPFLDDTGYVPSQKYTGQPEIQAYLKQLASFGGVTPRALFNTKAQSLDWDEDSQRWIVRTDVGDEFRARFIALCAGSFLQPKLPAIEGIETFKGHMFLNSRWDYEYTGGSPGYPQMTKLRDKRVGVIGTGCSAVQSIPHLAQWAKELYVFQRTPSMVNYRANAKTDPEWAKSLEPGWQEKRMDNFEVCLLTPAEAAEDLVADAWTEMARSMTDLERAKAAVGGAVADDAELMQVADFLTMAGYWDRVDEIIADKKTAEALKAYYYVNCKRPTFHDEYLPAFNRPNVTLVDTQGKGVERIAPEGVVVGGELFELDCVIFATGFEVFTHTYVTGEYTVTGAGGQSLQDKWSKQFGTLHGMLTHGFPNMVLVGHMRDGGGTTNSNFPFHYQSTHVAKIIKRTIDSGASSFDVTKEAEDGWRRAMREKMPPIQQFLADCTPGYLNNDGNVDDSTLRLTIYGGGSLEYADILKDWHAGEGFERDLHLVGK</sequence>
<dbReference type="EMBL" id="JACHNZ010000023">
    <property type="protein sequence ID" value="MBB4632587.1"/>
    <property type="molecule type" value="Genomic_DNA"/>
</dbReference>
<dbReference type="InterPro" id="IPR050775">
    <property type="entry name" value="FAD-binding_Monooxygenases"/>
</dbReference>
<evidence type="ECO:0000256" key="3">
    <source>
        <dbReference type="ARBA" id="ARBA00022630"/>
    </source>
</evidence>
<dbReference type="SUPFAM" id="SSF51905">
    <property type="entry name" value="FAD/NAD(P)-binding domain"/>
    <property type="match status" value="1"/>
</dbReference>
<keyword evidence="4" id="KW-0274">FAD</keyword>
<dbReference type="Gene3D" id="3.50.50.60">
    <property type="entry name" value="FAD/NAD(P)-binding domain"/>
    <property type="match status" value="2"/>
</dbReference>
<evidence type="ECO:0000256" key="6">
    <source>
        <dbReference type="ARBA" id="ARBA00023002"/>
    </source>
</evidence>
<dbReference type="PANTHER" id="PTHR43098:SF4">
    <property type="entry name" value="BLR3857 PROTEIN"/>
    <property type="match status" value="1"/>
</dbReference>
<reference evidence="8 9" key="1">
    <citation type="submission" date="2020-08" db="EMBL/GenBank/DDBJ databases">
        <title>Genomic Encyclopedia of Type Strains, Phase IV (KMG-IV): sequencing the most valuable type-strain genomes for metagenomic binning, comparative biology and taxonomic classification.</title>
        <authorList>
            <person name="Goeker M."/>
        </authorList>
    </citation>
    <scope>NUCLEOTIDE SEQUENCE [LARGE SCALE GENOMIC DNA]</scope>
    <source>
        <strain evidence="8 9">DSM 17328</strain>
    </source>
</reference>
<evidence type="ECO:0000256" key="4">
    <source>
        <dbReference type="ARBA" id="ARBA00022827"/>
    </source>
</evidence>
<evidence type="ECO:0000256" key="7">
    <source>
        <dbReference type="ARBA" id="ARBA00023033"/>
    </source>
</evidence>
<organism evidence="8 9">
    <name type="scientific">Sphingosinicella soli</name>
    <dbReference type="NCBI Taxonomy" id="333708"/>
    <lineage>
        <taxon>Bacteria</taxon>
        <taxon>Pseudomonadati</taxon>
        <taxon>Pseudomonadota</taxon>
        <taxon>Alphaproteobacteria</taxon>
        <taxon>Sphingomonadales</taxon>
        <taxon>Sphingosinicellaceae</taxon>
        <taxon>Sphingosinicella</taxon>
    </lineage>
</organism>
<evidence type="ECO:0000313" key="9">
    <source>
        <dbReference type="Proteomes" id="UP000566324"/>
    </source>
</evidence>
<accession>A0A7W7F7G4</accession>
<evidence type="ECO:0000256" key="2">
    <source>
        <dbReference type="ARBA" id="ARBA00010139"/>
    </source>
</evidence>
<dbReference type="Pfam" id="PF13450">
    <property type="entry name" value="NAD_binding_8"/>
    <property type="match status" value="1"/>
</dbReference>
<name>A0A7W7F7G4_9SPHN</name>
<keyword evidence="9" id="KW-1185">Reference proteome</keyword>
<dbReference type="GO" id="GO:0018667">
    <property type="term" value="F:cyclohexanone monooxygenase activity"/>
    <property type="evidence" value="ECO:0007669"/>
    <property type="project" value="UniProtKB-EC"/>
</dbReference>
<evidence type="ECO:0000313" key="8">
    <source>
        <dbReference type="EMBL" id="MBB4632587.1"/>
    </source>
</evidence>
<dbReference type="RefSeq" id="WP_184069405.1">
    <property type="nucleotide sequence ID" value="NZ_JACHNZ010000023.1"/>
</dbReference>
<dbReference type="InterPro" id="IPR036188">
    <property type="entry name" value="FAD/NAD-bd_sf"/>
</dbReference>
<keyword evidence="7 8" id="KW-0503">Monooxygenase</keyword>
<evidence type="ECO:0000256" key="5">
    <source>
        <dbReference type="ARBA" id="ARBA00022857"/>
    </source>
</evidence>
<comment type="caution">
    <text evidence="8">The sequence shown here is derived from an EMBL/GenBank/DDBJ whole genome shotgun (WGS) entry which is preliminary data.</text>
</comment>
<keyword evidence="3" id="KW-0285">Flavoprotein</keyword>
<evidence type="ECO:0000256" key="1">
    <source>
        <dbReference type="ARBA" id="ARBA00001974"/>
    </source>
</evidence>
<proteinExistence type="inferred from homology"/>